<dbReference type="PROSITE" id="PS00356">
    <property type="entry name" value="HTH_LACI_1"/>
    <property type="match status" value="1"/>
</dbReference>
<comment type="caution">
    <text evidence="2">The sequence shown here is derived from an EMBL/GenBank/DDBJ whole genome shotgun (WGS) entry which is preliminary data.</text>
</comment>
<gene>
    <name evidence="2" type="ORF">KIH79_02915</name>
</gene>
<protein>
    <submittedName>
        <fullName evidence="2">Substrate-binding domain-containing protein</fullName>
    </submittedName>
</protein>
<evidence type="ECO:0000313" key="2">
    <source>
        <dbReference type="EMBL" id="MBW3091920.1"/>
    </source>
</evidence>
<accession>A0ABS6WCZ6</accession>
<organism evidence="2 3">
    <name type="scientific">Bifidobacterium miconis</name>
    <dbReference type="NCBI Taxonomy" id="2834435"/>
    <lineage>
        <taxon>Bacteria</taxon>
        <taxon>Bacillati</taxon>
        <taxon>Actinomycetota</taxon>
        <taxon>Actinomycetes</taxon>
        <taxon>Bifidobacteriales</taxon>
        <taxon>Bifidobacteriaceae</taxon>
        <taxon>Bifidobacterium</taxon>
    </lineage>
</organism>
<dbReference type="Pfam" id="PF00356">
    <property type="entry name" value="LacI"/>
    <property type="match status" value="1"/>
</dbReference>
<dbReference type="PANTHER" id="PTHR30146">
    <property type="entry name" value="LACI-RELATED TRANSCRIPTIONAL REPRESSOR"/>
    <property type="match status" value="1"/>
</dbReference>
<dbReference type="Proteomes" id="UP000700815">
    <property type="component" value="Unassembled WGS sequence"/>
</dbReference>
<keyword evidence="3" id="KW-1185">Reference proteome</keyword>
<sequence length="339" mass="36374">MARNAEGKIKVGEIARLAGVSIATVSKVVNGRAGVAADTRERIERIMAETGYSKPLVSTKTSQTIELVLTEVAANGTMAMINEATRYAQSMSIGVTVTQTGRGERSDECFQSILARNPLGAILVLSTVAERERALLQSRDIPFVIIDPVGEVPAGALGVGIDNWTGGLVATEHLIALGHRRIGIVVGPSWAESSQARYSGYLAAMLKAGIDIDPAWATHGDYDMSDRGYQAVCELLDLPAERRPTAIFCCNDITAVSAYRAAGERGLTLPRDLSVVGFDNVYPSQCLYPALTTVDQPFGLMARKAIDMILDARNGSVEERHAVFPTRLVVRESTAKPRA</sequence>
<dbReference type="InterPro" id="IPR046335">
    <property type="entry name" value="LacI/GalR-like_sensor"/>
</dbReference>
<evidence type="ECO:0000259" key="1">
    <source>
        <dbReference type="PROSITE" id="PS50932"/>
    </source>
</evidence>
<dbReference type="InterPro" id="IPR000843">
    <property type="entry name" value="HTH_LacI"/>
</dbReference>
<evidence type="ECO:0000313" key="3">
    <source>
        <dbReference type="Proteomes" id="UP000700815"/>
    </source>
</evidence>
<dbReference type="EMBL" id="JAHBBH010000005">
    <property type="protein sequence ID" value="MBW3091920.1"/>
    <property type="molecule type" value="Genomic_DNA"/>
</dbReference>
<dbReference type="Pfam" id="PF13377">
    <property type="entry name" value="Peripla_BP_3"/>
    <property type="match status" value="1"/>
</dbReference>
<reference evidence="2 3" key="1">
    <citation type="submission" date="2021-05" db="EMBL/GenBank/DDBJ databases">
        <title>Phylogenetic classification of ten novel species belonging to the genus Bifidobacterium comprising B. colchicus sp. nov., B. abeli sp. nov., B. bicoloris sp. nov., B. guerezis sp. nov., B. rosaliae sp. nov., B. santillanensis sp. nov., B. argentati sp. nov., B. amazzoni sp. nov., B. pluviali sp. nov., and B. pinnaculum sp. nov.</title>
        <authorList>
            <person name="Lugli G.A."/>
            <person name="Ruiz Garcia L."/>
            <person name="Margolles A."/>
            <person name="Ventura M."/>
        </authorList>
    </citation>
    <scope>NUCLEOTIDE SEQUENCE [LARGE SCALE GENOMIC DNA]</scope>
    <source>
        <strain evidence="2 3">82T10</strain>
    </source>
</reference>
<name>A0ABS6WCZ6_9BIFI</name>
<dbReference type="CDD" id="cd01392">
    <property type="entry name" value="HTH_LacI"/>
    <property type="match status" value="1"/>
</dbReference>
<feature type="domain" description="HTH lacI-type" evidence="1">
    <location>
        <begin position="13"/>
        <end position="63"/>
    </location>
</feature>
<dbReference type="PANTHER" id="PTHR30146:SF153">
    <property type="entry name" value="LACTOSE OPERON REPRESSOR"/>
    <property type="match status" value="1"/>
</dbReference>
<dbReference type="RefSeq" id="WP_219058023.1">
    <property type="nucleotide sequence ID" value="NZ_JAHBBH010000005.1"/>
</dbReference>
<proteinExistence type="predicted"/>
<dbReference type="PROSITE" id="PS50932">
    <property type="entry name" value="HTH_LACI_2"/>
    <property type="match status" value="1"/>
</dbReference>
<dbReference type="SMART" id="SM00354">
    <property type="entry name" value="HTH_LACI"/>
    <property type="match status" value="1"/>
</dbReference>